<feature type="domain" description="Peptidase M24" evidence="4">
    <location>
        <begin position="309"/>
        <end position="526"/>
    </location>
</feature>
<dbReference type="Proteomes" id="UP000316887">
    <property type="component" value="Unassembled WGS sequence"/>
</dbReference>
<keyword evidence="2" id="KW-0479">Metal-binding</keyword>
<evidence type="ECO:0000313" key="7">
    <source>
        <dbReference type="EMBL" id="TQL16968.1"/>
    </source>
</evidence>
<dbReference type="InterPro" id="IPR032416">
    <property type="entry name" value="Peptidase_M24_C"/>
</dbReference>
<dbReference type="InterPro" id="IPR033740">
    <property type="entry name" value="Pept_M24B"/>
</dbReference>
<keyword evidence="7" id="KW-0031">Aminopeptidase</keyword>
<dbReference type="InterPro" id="IPR050422">
    <property type="entry name" value="X-Pro_aminopeptidase_P"/>
</dbReference>
<dbReference type="Pfam" id="PF01321">
    <property type="entry name" value="Creatinase_N"/>
    <property type="match status" value="1"/>
</dbReference>
<feature type="domain" description="Creatinase N-terminal" evidence="5">
    <location>
        <begin position="7"/>
        <end position="138"/>
    </location>
</feature>
<dbReference type="InterPro" id="IPR000994">
    <property type="entry name" value="Pept_M24"/>
</dbReference>
<dbReference type="InterPro" id="IPR036005">
    <property type="entry name" value="Creatinase/aminopeptidase-like"/>
</dbReference>
<dbReference type="Pfam" id="PF16189">
    <property type="entry name" value="Creatinase_N_2"/>
    <property type="match status" value="1"/>
</dbReference>
<protein>
    <submittedName>
        <fullName evidence="7">Xaa-Pro aminopeptidase</fullName>
    </submittedName>
</protein>
<dbReference type="GO" id="GO:0005737">
    <property type="term" value="C:cytoplasm"/>
    <property type="evidence" value="ECO:0007669"/>
    <property type="project" value="UniProtKB-ARBA"/>
</dbReference>
<dbReference type="RefSeq" id="WP_141919354.1">
    <property type="nucleotide sequence ID" value="NZ_VFOF01000001.1"/>
</dbReference>
<evidence type="ECO:0000313" key="8">
    <source>
        <dbReference type="Proteomes" id="UP000316887"/>
    </source>
</evidence>
<sequence length="599" mass="65786">MSSHRQRLGALRTELARENLNGFFVPLTDEHMSEYVGAYACRLEWLTGFAGSAGSAVVLQSLAAIFVDGRYTIQVKEQVDPELWDYKSLPADDPVEWAIANLKAGDRIGYDPWLASIGWEKQARRRLEDHKISLVAVSNNSIDQVWSDRPLPSQAPVFIQPEHLAGKTSEQKRQEVASWLEKRQADTLVLTALDSIAWLFNMRGSDVTCTPVALAFAFTHKDGSADLFIDPVKVDDTFKKAMGDSVRFHDQAVFPEALKQLSGKSVVIDPERTVAAIASLLREGGAHLFSDRDPVVLMKAIKNHTEIEGHRQAQLWDAVALAKFFCWLSDAALEGDVTELSAAEKLLGFRQESGHLVDLSFETISAAAAHSAIPHYRVTEVSNLPLKKGEIYLVDSGGQYPNGTTDVTRTVIIGTPTAEMKQRFTLVLKGHIALATAVFPAGTSGGQLDSFARQYLWQAGVDYAHGTGHGVGSFLSVHEGPQRISPSGGAFAGSNEVLRAGMILSNEPGYYKSGAYGIRIENLLLTKPVEVAGAEKPCLGFETLNFTPIDRNLIEVSLLSESEIDWLNQYHHEVYQKLLPFLSIQEAEWLKAMTAPLEG</sequence>
<comment type="caution">
    <text evidence="7">The sequence shown here is derived from an EMBL/GenBank/DDBJ whole genome shotgun (WGS) entry which is preliminary data.</text>
</comment>
<dbReference type="SUPFAM" id="SSF55920">
    <property type="entry name" value="Creatinase/aminopeptidase"/>
    <property type="match status" value="1"/>
</dbReference>
<dbReference type="FunFam" id="3.90.230.10:FF:000009">
    <property type="entry name" value="xaa-Pro aminopeptidase 2"/>
    <property type="match status" value="1"/>
</dbReference>
<accession>A0A542W060</accession>
<dbReference type="Gene3D" id="3.40.350.10">
    <property type="entry name" value="Creatinase/prolidase N-terminal domain"/>
    <property type="match status" value="2"/>
</dbReference>
<dbReference type="Pfam" id="PF00557">
    <property type="entry name" value="Peptidase_M24"/>
    <property type="match status" value="1"/>
</dbReference>
<organism evidence="7 8">
    <name type="scientific">Zymomonas mobilis</name>
    <dbReference type="NCBI Taxonomy" id="542"/>
    <lineage>
        <taxon>Bacteria</taxon>
        <taxon>Pseudomonadati</taxon>
        <taxon>Pseudomonadota</taxon>
        <taxon>Alphaproteobacteria</taxon>
        <taxon>Sphingomonadales</taxon>
        <taxon>Zymomonadaceae</taxon>
        <taxon>Zymomonas</taxon>
    </lineage>
</organism>
<dbReference type="AlphaFoldDB" id="A0A542W060"/>
<keyword evidence="7" id="KW-0645">Protease</keyword>
<dbReference type="OrthoDB" id="9806388at2"/>
<keyword evidence="3" id="KW-0378">Hydrolase</keyword>
<dbReference type="PANTHER" id="PTHR43763:SF6">
    <property type="entry name" value="XAA-PRO AMINOPEPTIDASE 1"/>
    <property type="match status" value="1"/>
</dbReference>
<evidence type="ECO:0000259" key="6">
    <source>
        <dbReference type="Pfam" id="PF16188"/>
    </source>
</evidence>
<dbReference type="Gene3D" id="3.90.230.10">
    <property type="entry name" value="Creatinase/methionine aminopeptidase superfamily"/>
    <property type="match status" value="1"/>
</dbReference>
<evidence type="ECO:0000259" key="5">
    <source>
        <dbReference type="Pfam" id="PF01321"/>
    </source>
</evidence>
<evidence type="ECO:0000259" key="4">
    <source>
        <dbReference type="Pfam" id="PF00557"/>
    </source>
</evidence>
<comment type="similarity">
    <text evidence="1">Belongs to the peptidase M24B family.</text>
</comment>
<dbReference type="SUPFAM" id="SSF53092">
    <property type="entry name" value="Creatinase/prolidase N-terminal domain"/>
    <property type="match status" value="2"/>
</dbReference>
<dbReference type="GO" id="GO:0046872">
    <property type="term" value="F:metal ion binding"/>
    <property type="evidence" value="ECO:0007669"/>
    <property type="project" value="UniProtKB-KW"/>
</dbReference>
<dbReference type="PANTHER" id="PTHR43763">
    <property type="entry name" value="XAA-PRO AMINOPEPTIDASE 1"/>
    <property type="match status" value="1"/>
</dbReference>
<evidence type="ECO:0000256" key="3">
    <source>
        <dbReference type="ARBA" id="ARBA00022801"/>
    </source>
</evidence>
<reference evidence="7 8" key="1">
    <citation type="submission" date="2019-06" db="EMBL/GenBank/DDBJ databases">
        <title>Genome sequencing of Zymomonas mobilis strains for genetic engineering and biofuel applications.</title>
        <authorList>
            <person name="Teravest M."/>
        </authorList>
    </citation>
    <scope>NUCLEOTIDE SEQUENCE [LARGE SCALE GENOMIC DNA]</scope>
    <source>
        <strain evidence="7 8">AN0101</strain>
    </source>
</reference>
<dbReference type="InterPro" id="IPR029149">
    <property type="entry name" value="Creatin/AminoP/Spt16_N"/>
</dbReference>
<dbReference type="Pfam" id="PF16188">
    <property type="entry name" value="Peptidase_M24_C"/>
    <property type="match status" value="1"/>
</dbReference>
<evidence type="ECO:0000256" key="1">
    <source>
        <dbReference type="ARBA" id="ARBA00008766"/>
    </source>
</evidence>
<dbReference type="InterPro" id="IPR000587">
    <property type="entry name" value="Creatinase_N"/>
</dbReference>
<dbReference type="EMBL" id="VFOF01000001">
    <property type="protein sequence ID" value="TQL16968.1"/>
    <property type="molecule type" value="Genomic_DNA"/>
</dbReference>
<name>A0A542W060_ZYMMB</name>
<evidence type="ECO:0000256" key="2">
    <source>
        <dbReference type="ARBA" id="ARBA00022723"/>
    </source>
</evidence>
<dbReference type="CDD" id="cd01085">
    <property type="entry name" value="APP"/>
    <property type="match status" value="1"/>
</dbReference>
<feature type="domain" description="Peptidase M24 C-terminal" evidence="6">
    <location>
        <begin position="538"/>
        <end position="597"/>
    </location>
</feature>
<proteinExistence type="inferred from homology"/>
<gene>
    <name evidence="7" type="ORF">FBY58_0522</name>
</gene>
<dbReference type="GO" id="GO:0070006">
    <property type="term" value="F:metalloaminopeptidase activity"/>
    <property type="evidence" value="ECO:0007669"/>
    <property type="project" value="InterPro"/>
</dbReference>